<evidence type="ECO:0000313" key="2">
    <source>
        <dbReference type="Proteomes" id="UP001177021"/>
    </source>
</evidence>
<sequence length="69" mass="7894">MHASDPGQDKPEVQREHKYEFHMTMEVTQIQLNAQAVDGAVRKQAEDNLKQFQAVFMICVVSAVDSCQW</sequence>
<dbReference type="EMBL" id="CASHSV030000248">
    <property type="protein sequence ID" value="CAJ2656819.1"/>
    <property type="molecule type" value="Genomic_DNA"/>
</dbReference>
<gene>
    <name evidence="1" type="ORF">MILVUS5_LOCUS23486</name>
</gene>
<reference evidence="1" key="1">
    <citation type="submission" date="2023-10" db="EMBL/GenBank/DDBJ databases">
        <authorList>
            <person name="Rodriguez Cubillos JULIANA M."/>
            <person name="De Vega J."/>
        </authorList>
    </citation>
    <scope>NUCLEOTIDE SEQUENCE</scope>
</reference>
<name>A0ACB0KLI6_TRIPR</name>
<comment type="caution">
    <text evidence="1">The sequence shown here is derived from an EMBL/GenBank/DDBJ whole genome shotgun (WGS) entry which is preliminary data.</text>
</comment>
<proteinExistence type="predicted"/>
<organism evidence="1 2">
    <name type="scientific">Trifolium pratense</name>
    <name type="common">Red clover</name>
    <dbReference type="NCBI Taxonomy" id="57577"/>
    <lineage>
        <taxon>Eukaryota</taxon>
        <taxon>Viridiplantae</taxon>
        <taxon>Streptophyta</taxon>
        <taxon>Embryophyta</taxon>
        <taxon>Tracheophyta</taxon>
        <taxon>Spermatophyta</taxon>
        <taxon>Magnoliopsida</taxon>
        <taxon>eudicotyledons</taxon>
        <taxon>Gunneridae</taxon>
        <taxon>Pentapetalae</taxon>
        <taxon>rosids</taxon>
        <taxon>fabids</taxon>
        <taxon>Fabales</taxon>
        <taxon>Fabaceae</taxon>
        <taxon>Papilionoideae</taxon>
        <taxon>50 kb inversion clade</taxon>
        <taxon>NPAAA clade</taxon>
        <taxon>Hologalegina</taxon>
        <taxon>IRL clade</taxon>
        <taxon>Trifolieae</taxon>
        <taxon>Trifolium</taxon>
    </lineage>
</organism>
<accession>A0ACB0KLI6</accession>
<keyword evidence="2" id="KW-1185">Reference proteome</keyword>
<evidence type="ECO:0000313" key="1">
    <source>
        <dbReference type="EMBL" id="CAJ2656819.1"/>
    </source>
</evidence>
<protein>
    <submittedName>
        <fullName evidence="1">Uncharacterized protein</fullName>
    </submittedName>
</protein>
<dbReference type="Proteomes" id="UP001177021">
    <property type="component" value="Unassembled WGS sequence"/>
</dbReference>